<protein>
    <recommendedName>
        <fullName evidence="4">DUF4892 domain-containing protein</fullName>
    </recommendedName>
</protein>
<keyword evidence="1" id="KW-0732">Signal</keyword>
<gene>
    <name evidence="2" type="ORF">MSP8886_03032</name>
</gene>
<dbReference type="OrthoDB" id="5741786at2"/>
<evidence type="ECO:0000313" key="3">
    <source>
        <dbReference type="Proteomes" id="UP000092544"/>
    </source>
</evidence>
<evidence type="ECO:0008006" key="4">
    <source>
        <dbReference type="Google" id="ProtNLM"/>
    </source>
</evidence>
<feature type="signal peptide" evidence="1">
    <location>
        <begin position="1"/>
        <end position="21"/>
    </location>
</feature>
<dbReference type="InterPro" id="IPR032608">
    <property type="entry name" value="DUF4892"/>
</dbReference>
<accession>A0A1A8TNR6</accession>
<proteinExistence type="predicted"/>
<name>A0A1A8TNR6_9GAMM</name>
<organism evidence="2 3">
    <name type="scientific">Marinomonas spartinae</name>
    <dbReference type="NCBI Taxonomy" id="1792290"/>
    <lineage>
        <taxon>Bacteria</taxon>
        <taxon>Pseudomonadati</taxon>
        <taxon>Pseudomonadota</taxon>
        <taxon>Gammaproteobacteria</taxon>
        <taxon>Oceanospirillales</taxon>
        <taxon>Oceanospirillaceae</taxon>
        <taxon>Marinomonas</taxon>
    </lineage>
</organism>
<evidence type="ECO:0000256" key="1">
    <source>
        <dbReference type="SAM" id="SignalP"/>
    </source>
</evidence>
<evidence type="ECO:0000313" key="2">
    <source>
        <dbReference type="EMBL" id="SBS34309.1"/>
    </source>
</evidence>
<dbReference type="PROSITE" id="PS51257">
    <property type="entry name" value="PROKAR_LIPOPROTEIN"/>
    <property type="match status" value="1"/>
</dbReference>
<dbReference type="STRING" id="1792290.MSP8886_03032"/>
<feature type="chain" id="PRO_5008379173" description="DUF4892 domain-containing protein" evidence="1">
    <location>
        <begin position="22"/>
        <end position="265"/>
    </location>
</feature>
<dbReference type="RefSeq" id="WP_067017883.1">
    <property type="nucleotide sequence ID" value="NZ_FLOB01000007.1"/>
</dbReference>
<keyword evidence="3" id="KW-1185">Reference proteome</keyword>
<dbReference type="Pfam" id="PF16234">
    <property type="entry name" value="DUF4892"/>
    <property type="match status" value="1"/>
</dbReference>
<dbReference type="EMBL" id="FLOB01000007">
    <property type="protein sequence ID" value="SBS34309.1"/>
    <property type="molecule type" value="Genomic_DNA"/>
</dbReference>
<sequence>MVNFKKVIVACSMLVSCVALADLSNIEPYRGAQLVKSGTEEAALIEVPLGKIRRSGRGWEPESVIRVKGENSYSLYKINRNEPLSSVLAYYKSVMLKGDRRLLFECDGRNCGSSNAWANNFFKQYLLYGADDNQMLMSLQDGLGDYQVLYINQRGAGDIMVWVSDISTNATGKADFEVAAQFDVQDIPRIRRFLSDLLPTQHVVGYVSSKAEAGYSAISRGDRFIKQMQLGIGERLQSKVRFINVADMGRASLGQDRVSFVYILP</sequence>
<dbReference type="AlphaFoldDB" id="A0A1A8TNR6"/>
<dbReference type="Proteomes" id="UP000092544">
    <property type="component" value="Unassembled WGS sequence"/>
</dbReference>
<reference evidence="2 3" key="1">
    <citation type="submission" date="2016-06" db="EMBL/GenBank/DDBJ databases">
        <authorList>
            <person name="Kjaerup R.B."/>
            <person name="Dalgaard T.S."/>
            <person name="Juul-Madsen H.R."/>
        </authorList>
    </citation>
    <scope>NUCLEOTIDE SEQUENCE [LARGE SCALE GENOMIC DNA]</scope>
    <source>
        <strain evidence="2 3">CECT 8886</strain>
    </source>
</reference>